<evidence type="ECO:0000313" key="7">
    <source>
        <dbReference type="EMBL" id="MFC7272739.1"/>
    </source>
</evidence>
<comment type="subcellular location">
    <subcellularLocation>
        <location evidence="1">Membrane</location>
        <topology evidence="1">Multi-pass membrane protein</topology>
    </subcellularLocation>
</comment>
<keyword evidence="3 5" id="KW-1133">Transmembrane helix</keyword>
<dbReference type="EMBL" id="JBHTBJ010000001">
    <property type="protein sequence ID" value="MFC7272739.1"/>
    <property type="molecule type" value="Genomic_DNA"/>
</dbReference>
<dbReference type="Pfam" id="PF06271">
    <property type="entry name" value="RDD"/>
    <property type="match status" value="1"/>
</dbReference>
<keyword evidence="8" id="KW-1185">Reference proteome</keyword>
<gene>
    <name evidence="7" type="ORF">ACFQS1_01995</name>
</gene>
<dbReference type="InterPro" id="IPR010432">
    <property type="entry name" value="RDD"/>
</dbReference>
<comment type="caution">
    <text evidence="7">The sequence shown here is derived from an EMBL/GenBank/DDBJ whole genome shotgun (WGS) entry which is preliminary data.</text>
</comment>
<name>A0ABW2HHR7_9ACTN</name>
<reference evidence="8" key="1">
    <citation type="journal article" date="2019" name="Int. J. Syst. Evol. Microbiol.">
        <title>The Global Catalogue of Microorganisms (GCM) 10K type strain sequencing project: providing services to taxonomists for standard genome sequencing and annotation.</title>
        <authorList>
            <consortium name="The Broad Institute Genomics Platform"/>
            <consortium name="The Broad Institute Genome Sequencing Center for Infectious Disease"/>
            <person name="Wu L."/>
            <person name="Ma J."/>
        </authorList>
    </citation>
    <scope>NUCLEOTIDE SEQUENCE [LARGE SCALE GENOMIC DNA]</scope>
    <source>
        <strain evidence="8">XZYJT-10</strain>
    </source>
</reference>
<dbReference type="RefSeq" id="WP_378964142.1">
    <property type="nucleotide sequence ID" value="NZ_JBHTBJ010000001.1"/>
</dbReference>
<proteinExistence type="predicted"/>
<feature type="domain" description="RDD" evidence="6">
    <location>
        <begin position="44"/>
        <end position="126"/>
    </location>
</feature>
<evidence type="ECO:0000256" key="3">
    <source>
        <dbReference type="ARBA" id="ARBA00022989"/>
    </source>
</evidence>
<evidence type="ECO:0000313" key="8">
    <source>
        <dbReference type="Proteomes" id="UP001596548"/>
    </source>
</evidence>
<sequence length="132" mass="14472">MPYSPTAPPIPVNPYGFILVSAGGRLGARLLDGLLFVVTLGIGWLIWSCVTWANGQTPAKSLLGHVIADVHTGEAFGWGRTAFREIFLDGLLAWLLDAVTCGIYFWVDAFMVFGDRQRTLHDRMAGSIVRHV</sequence>
<protein>
    <submittedName>
        <fullName evidence="7">RDD family protein</fullName>
    </submittedName>
</protein>
<keyword evidence="2 5" id="KW-0812">Transmembrane</keyword>
<dbReference type="Proteomes" id="UP001596548">
    <property type="component" value="Unassembled WGS sequence"/>
</dbReference>
<evidence type="ECO:0000256" key="4">
    <source>
        <dbReference type="ARBA" id="ARBA00023136"/>
    </source>
</evidence>
<keyword evidence="4 5" id="KW-0472">Membrane</keyword>
<feature type="transmembrane region" description="Helical" evidence="5">
    <location>
        <begin position="91"/>
        <end position="114"/>
    </location>
</feature>
<organism evidence="7 8">
    <name type="scientific">Paractinoplanes rhizophilus</name>
    <dbReference type="NCBI Taxonomy" id="1416877"/>
    <lineage>
        <taxon>Bacteria</taxon>
        <taxon>Bacillati</taxon>
        <taxon>Actinomycetota</taxon>
        <taxon>Actinomycetes</taxon>
        <taxon>Micromonosporales</taxon>
        <taxon>Micromonosporaceae</taxon>
        <taxon>Paractinoplanes</taxon>
    </lineage>
</organism>
<feature type="transmembrane region" description="Helical" evidence="5">
    <location>
        <begin position="34"/>
        <end position="53"/>
    </location>
</feature>
<evidence type="ECO:0000256" key="2">
    <source>
        <dbReference type="ARBA" id="ARBA00022692"/>
    </source>
</evidence>
<evidence type="ECO:0000259" key="6">
    <source>
        <dbReference type="Pfam" id="PF06271"/>
    </source>
</evidence>
<evidence type="ECO:0000256" key="1">
    <source>
        <dbReference type="ARBA" id="ARBA00004141"/>
    </source>
</evidence>
<accession>A0ABW2HHR7</accession>
<evidence type="ECO:0000256" key="5">
    <source>
        <dbReference type="SAM" id="Phobius"/>
    </source>
</evidence>